<sequence>MRTSHACVALLSLVIGWFGDYGLGMDLEVDEEKLKVLRRGENTKLSGERNGLGADRIALGVYTNGVHEHGRGLGKPAELYVTKGPILSKDKLMMHFSVEWKNVVYTSKHDWIGVYPCKSIDSSESCSPVGHYPVQFKDIKGKMKNKTVNFSVWVRPGVQGYRFAYVASTVLPYPEVLTMTKVIPVPTSALFLPMQVRTSLVEDDPSAVRVVWSQSPWSVPDVNDVKRFRVRFGETSRDYTIVAEPEQVFNYEASDMCEKDMMPSSSIGWIRPGLQVEAIVRGLKPQTKYFYAIEDLHSNALSQERVYLSGPGVGQRTKIAIFGDMGQSMEGIDNSKQHSWDFGGRGEISSVNTSRLVEHLVDNHGVTLISHIGDLSYATGSLGLWDAWLNMIQPISSKVPYMTAIGNHEMGWKDSFVPGTDSQGECGRPYCAFFPFASQEYTRGDGKLENISKARGWNMPYYSFDHGLVHVTVMSTEHNFTEGSTQLEWIRKDLASVNRDITPWLVFVGHRPMYISSTFAGDHDIVSFSLQKYIEPVLLENHVDLAFWGHHHSYQRTCRFLSENSCSNVGHGVQHIVVGSAGFSFSKLAKEKDPKFMFTNNNTWGISLVDFVNATWCRISFVENANGSIVDDAWVQRFQPDPLVSIA</sequence>
<protein>
    <recommendedName>
        <fullName evidence="6">Purple acid phosphatase</fullName>
        <ecNumber evidence="6">3.1.3.2</ecNumber>
    </recommendedName>
</protein>
<dbReference type="InterPro" id="IPR025733">
    <property type="entry name" value="PAPs_C"/>
</dbReference>
<feature type="domain" description="Purple acid phosphatase N-terminal" evidence="9">
    <location>
        <begin position="193"/>
        <end position="298"/>
    </location>
</feature>
<comment type="subcellular location">
    <subcellularLocation>
        <location evidence="1">Secreted</location>
    </subcellularLocation>
</comment>
<evidence type="ECO:0000256" key="6">
    <source>
        <dbReference type="RuleBase" id="RU361203"/>
    </source>
</evidence>
<keyword evidence="6" id="KW-0378">Hydrolase</keyword>
<dbReference type="InterPro" id="IPR008963">
    <property type="entry name" value="Purple_acid_Pase-like_N"/>
</dbReference>
<feature type="chain" id="PRO_5031611414" description="Purple acid phosphatase" evidence="6">
    <location>
        <begin position="25"/>
        <end position="647"/>
    </location>
</feature>
<evidence type="ECO:0000259" key="9">
    <source>
        <dbReference type="Pfam" id="PF16656"/>
    </source>
</evidence>
<dbReference type="InterPro" id="IPR015914">
    <property type="entry name" value="PAPs_N"/>
</dbReference>
<dbReference type="InterPro" id="IPR029052">
    <property type="entry name" value="Metallo-depent_PP-like"/>
</dbReference>
<dbReference type="Pfam" id="PF14008">
    <property type="entry name" value="Metallophos_C"/>
    <property type="match status" value="1"/>
</dbReference>
<dbReference type="Pfam" id="PF00149">
    <property type="entry name" value="Metallophos"/>
    <property type="match status" value="1"/>
</dbReference>
<feature type="domain" description="Purple acid phosphatase C-terminal" evidence="8">
    <location>
        <begin position="575"/>
        <end position="631"/>
    </location>
</feature>
<dbReference type="SUPFAM" id="SSF56300">
    <property type="entry name" value="Metallo-dependent phosphatases"/>
    <property type="match status" value="1"/>
</dbReference>
<keyword evidence="5" id="KW-0325">Glycoprotein</keyword>
<dbReference type="GO" id="GO:0003993">
    <property type="term" value="F:acid phosphatase activity"/>
    <property type="evidence" value="ECO:0007669"/>
    <property type="project" value="UniProtKB-EC"/>
</dbReference>
<evidence type="ECO:0000259" key="7">
    <source>
        <dbReference type="Pfam" id="PF00149"/>
    </source>
</evidence>
<evidence type="ECO:0000256" key="1">
    <source>
        <dbReference type="ARBA" id="ARBA00004613"/>
    </source>
</evidence>
<dbReference type="InterPro" id="IPR004843">
    <property type="entry name" value="Calcineurin-like_PHP"/>
</dbReference>
<dbReference type="PANTHER" id="PTHR45778">
    <property type="entry name" value="PURPLE ACID PHOSPHATASE-RELATED"/>
    <property type="match status" value="1"/>
</dbReference>
<feature type="signal peptide" evidence="6">
    <location>
        <begin position="1"/>
        <end position="24"/>
    </location>
</feature>
<gene>
    <name evidence="10" type="ORF">QSP1433_LOCUS12773</name>
</gene>
<evidence type="ECO:0000256" key="3">
    <source>
        <dbReference type="ARBA" id="ARBA00022525"/>
    </source>
</evidence>
<dbReference type="GO" id="GO:0005576">
    <property type="term" value="C:extracellular region"/>
    <property type="evidence" value="ECO:0007669"/>
    <property type="project" value="UniProtKB-SubCell"/>
</dbReference>
<evidence type="ECO:0000313" key="10">
    <source>
        <dbReference type="EMBL" id="CAD9696235.1"/>
    </source>
</evidence>
<dbReference type="Gene3D" id="2.60.40.380">
    <property type="entry name" value="Purple acid phosphatase-like, N-terminal"/>
    <property type="match status" value="1"/>
</dbReference>
<feature type="domain" description="Calcineurin-like phosphoesterase" evidence="7">
    <location>
        <begin position="318"/>
        <end position="554"/>
    </location>
</feature>
<dbReference type="Pfam" id="PF16656">
    <property type="entry name" value="Pur_ac_phosph_N"/>
    <property type="match status" value="1"/>
</dbReference>
<dbReference type="GO" id="GO:0046872">
    <property type="term" value="F:metal ion binding"/>
    <property type="evidence" value="ECO:0007669"/>
    <property type="project" value="InterPro"/>
</dbReference>
<evidence type="ECO:0000256" key="5">
    <source>
        <dbReference type="ARBA" id="ARBA00023180"/>
    </source>
</evidence>
<dbReference type="CDD" id="cd00839">
    <property type="entry name" value="MPP_PAPs"/>
    <property type="match status" value="1"/>
</dbReference>
<comment type="catalytic activity">
    <reaction evidence="6">
        <text>a phosphate monoester + H2O = an alcohol + phosphate</text>
        <dbReference type="Rhea" id="RHEA:15017"/>
        <dbReference type="ChEBI" id="CHEBI:15377"/>
        <dbReference type="ChEBI" id="CHEBI:30879"/>
        <dbReference type="ChEBI" id="CHEBI:43474"/>
        <dbReference type="ChEBI" id="CHEBI:67140"/>
        <dbReference type="EC" id="3.1.3.2"/>
    </reaction>
</comment>
<organism evidence="10">
    <name type="scientific">Mucochytrium quahogii</name>
    <dbReference type="NCBI Taxonomy" id="96639"/>
    <lineage>
        <taxon>Eukaryota</taxon>
        <taxon>Sar</taxon>
        <taxon>Stramenopiles</taxon>
        <taxon>Bigyra</taxon>
        <taxon>Labyrinthulomycetes</taxon>
        <taxon>Thraustochytrida</taxon>
        <taxon>Thraustochytriidae</taxon>
        <taxon>Mucochytrium</taxon>
    </lineage>
</organism>
<keyword evidence="4 6" id="KW-0732">Signal</keyword>
<name>A0A7S2WM75_9STRA</name>
<evidence type="ECO:0000259" key="8">
    <source>
        <dbReference type="Pfam" id="PF14008"/>
    </source>
</evidence>
<dbReference type="EC" id="3.1.3.2" evidence="6"/>
<dbReference type="Gene3D" id="3.60.21.10">
    <property type="match status" value="1"/>
</dbReference>
<proteinExistence type="inferred from homology"/>
<evidence type="ECO:0000256" key="4">
    <source>
        <dbReference type="ARBA" id="ARBA00022729"/>
    </source>
</evidence>
<dbReference type="InterPro" id="IPR041792">
    <property type="entry name" value="MPP_PAP"/>
</dbReference>
<dbReference type="PANTHER" id="PTHR45778:SF3">
    <property type="entry name" value="PURPLE ACID PHOSPHATASE"/>
    <property type="match status" value="1"/>
</dbReference>
<comment type="subunit">
    <text evidence="2">Homodimer.</text>
</comment>
<accession>A0A7S2WM75</accession>
<reference evidence="10" key="1">
    <citation type="submission" date="2021-01" db="EMBL/GenBank/DDBJ databases">
        <authorList>
            <person name="Corre E."/>
            <person name="Pelletier E."/>
            <person name="Niang G."/>
            <person name="Scheremetjew M."/>
            <person name="Finn R."/>
            <person name="Kale V."/>
            <person name="Holt S."/>
            <person name="Cochrane G."/>
            <person name="Meng A."/>
            <person name="Brown T."/>
            <person name="Cohen L."/>
        </authorList>
    </citation>
    <scope>NUCLEOTIDE SEQUENCE</scope>
    <source>
        <strain evidence="10">NY070348D</strain>
    </source>
</reference>
<dbReference type="AlphaFoldDB" id="A0A7S2WM75"/>
<dbReference type="EMBL" id="HBHK01020141">
    <property type="protein sequence ID" value="CAD9696235.1"/>
    <property type="molecule type" value="Transcribed_RNA"/>
</dbReference>
<dbReference type="SUPFAM" id="SSF49363">
    <property type="entry name" value="Purple acid phosphatase, N-terminal domain"/>
    <property type="match status" value="1"/>
</dbReference>
<comment type="similarity">
    <text evidence="6">Belongs to the metallophosphoesterase superfamily. Purple acid phosphatase family.</text>
</comment>
<evidence type="ECO:0000256" key="2">
    <source>
        <dbReference type="ARBA" id="ARBA00011738"/>
    </source>
</evidence>
<keyword evidence="3" id="KW-0964">Secreted</keyword>